<keyword evidence="1" id="KW-0472">Membrane</keyword>
<dbReference type="RefSeq" id="WP_205498271.1">
    <property type="nucleotide sequence ID" value="NZ_CP148066.1"/>
</dbReference>
<dbReference type="Proteomes" id="UP001460679">
    <property type="component" value="Chromosome"/>
</dbReference>
<dbReference type="CDD" id="cd08829">
    <property type="entry name" value="SPFH_paraslipin"/>
    <property type="match status" value="1"/>
</dbReference>
<gene>
    <name evidence="3" type="ORF">WG616_02425</name>
</gene>
<dbReference type="SMART" id="SM00244">
    <property type="entry name" value="PHB"/>
    <property type="match status" value="1"/>
</dbReference>
<accession>A0ABZ2RV59</accession>
<dbReference type="EMBL" id="CP148066">
    <property type="protein sequence ID" value="WXL28204.1"/>
    <property type="molecule type" value="Genomic_DNA"/>
</dbReference>
<feature type="domain" description="Band 7" evidence="2">
    <location>
        <begin position="25"/>
        <end position="183"/>
    </location>
</feature>
<dbReference type="PRINTS" id="PR00721">
    <property type="entry name" value="STOMATIN"/>
</dbReference>
<evidence type="ECO:0000259" key="2">
    <source>
        <dbReference type="SMART" id="SM00244"/>
    </source>
</evidence>
<dbReference type="SUPFAM" id="SSF117892">
    <property type="entry name" value="Band 7/SPFH domain"/>
    <property type="match status" value="1"/>
</dbReference>
<dbReference type="Pfam" id="PF01145">
    <property type="entry name" value="Band_7"/>
    <property type="match status" value="1"/>
</dbReference>
<dbReference type="InterPro" id="IPR001107">
    <property type="entry name" value="Band_7"/>
</dbReference>
<dbReference type="PANTHER" id="PTHR43327">
    <property type="entry name" value="STOMATIN-LIKE PROTEIN 2, MITOCHONDRIAL"/>
    <property type="match status" value="1"/>
</dbReference>
<feature type="transmembrane region" description="Helical" evidence="1">
    <location>
        <begin position="6"/>
        <end position="30"/>
    </location>
</feature>
<sequence>MLVSQIVGTVFGVSLFIIVLCLLISSIKIVPETNFWVVQRLGKYHKTLNKGVNFIVPIIDKVVVKENLKEKVLDFPAQSVITKDNATIRVDTVVYLKIFDPKLYSYGAETPLKAIENLVATTLRNLIGELELDQSLTSREVINSKLTKVLDEASDPWGIRVNRVEIQNIIPPKEVEQAMIRQMQAEREKRARILEAEGIKQSLILNAQGNKESTILNAEAVKERMILQAQAEKEKSILEAEGKRRAIELLNEANINDKILQYKALDEIKTLANGTATKIIIPPNLKDVASTMAVAKEVLFEDKNNEK</sequence>
<dbReference type="PANTHER" id="PTHR43327:SF10">
    <property type="entry name" value="STOMATIN-LIKE PROTEIN 2, MITOCHONDRIAL"/>
    <property type="match status" value="1"/>
</dbReference>
<dbReference type="Gene3D" id="3.30.479.30">
    <property type="entry name" value="Band 7 domain"/>
    <property type="match status" value="1"/>
</dbReference>
<dbReference type="InterPro" id="IPR050710">
    <property type="entry name" value="Band7/mec-2_domain"/>
</dbReference>
<evidence type="ECO:0000313" key="4">
    <source>
        <dbReference type="Proteomes" id="UP001460679"/>
    </source>
</evidence>
<dbReference type="InterPro" id="IPR001972">
    <property type="entry name" value="Stomatin_HflK_fam"/>
</dbReference>
<keyword evidence="1" id="KW-0812">Transmembrane</keyword>
<reference evidence="3" key="1">
    <citation type="submission" date="2024-03" db="EMBL/GenBank/DDBJ databases">
        <title>Complete genome sequence of Mycoplasma gypis type strain B1/T1.</title>
        <authorList>
            <person name="Spergser J."/>
        </authorList>
    </citation>
    <scope>NUCLEOTIDE SEQUENCE [LARGE SCALE GENOMIC DNA]</scope>
    <source>
        <strain evidence="3">B1/T1</strain>
    </source>
</reference>
<evidence type="ECO:0000313" key="3">
    <source>
        <dbReference type="EMBL" id="WXL28204.1"/>
    </source>
</evidence>
<proteinExistence type="predicted"/>
<name>A0ABZ2RV59_9BACT</name>
<dbReference type="InterPro" id="IPR036013">
    <property type="entry name" value="Band_7/SPFH_dom_sf"/>
</dbReference>
<keyword evidence="1" id="KW-1133">Transmembrane helix</keyword>
<evidence type="ECO:0000256" key="1">
    <source>
        <dbReference type="SAM" id="Phobius"/>
    </source>
</evidence>
<organism evidence="3 4">
    <name type="scientific">[Mycoplasma] gypis</name>
    <dbReference type="NCBI Taxonomy" id="92404"/>
    <lineage>
        <taxon>Bacteria</taxon>
        <taxon>Bacillati</taxon>
        <taxon>Mycoplasmatota</taxon>
        <taxon>Mycoplasmoidales</taxon>
        <taxon>Metamycoplasmataceae</taxon>
        <taxon>Metamycoplasma</taxon>
    </lineage>
</organism>
<keyword evidence="4" id="KW-1185">Reference proteome</keyword>
<protein>
    <submittedName>
        <fullName evidence="3">SPFH domain-containing protein</fullName>
    </submittedName>
</protein>